<reference evidence="2" key="1">
    <citation type="submission" date="2022-11" db="UniProtKB">
        <authorList>
            <consortium name="WormBaseParasite"/>
        </authorList>
    </citation>
    <scope>IDENTIFICATION</scope>
</reference>
<evidence type="ECO:0000313" key="1">
    <source>
        <dbReference type="Proteomes" id="UP000887565"/>
    </source>
</evidence>
<name>A0A915K2R1_ROMCU</name>
<dbReference type="WBParaSite" id="nRc.2.0.1.t32984-RA">
    <property type="protein sequence ID" value="nRc.2.0.1.t32984-RA"/>
    <property type="gene ID" value="nRc.2.0.1.g32984"/>
</dbReference>
<protein>
    <submittedName>
        <fullName evidence="2">Uncharacterized protein</fullName>
    </submittedName>
</protein>
<sequence>MIETKGRITEGGVHICPRQDGCYAPAYVAQFRSALSLSQRINLASYPFPEPTNKFSPFRQCTVRYAGRSSRSGYCTGPAFAGLMRLRHFIFNTYTLILVVRAAERTNRTPKLQTLGCSCNYNSTFSSIFSGKGGGGRAWLMELSPGKPKPSPSLEG</sequence>
<dbReference type="Proteomes" id="UP000887565">
    <property type="component" value="Unplaced"/>
</dbReference>
<keyword evidence="1" id="KW-1185">Reference proteome</keyword>
<dbReference type="AlphaFoldDB" id="A0A915K2R1"/>
<proteinExistence type="predicted"/>
<organism evidence="1 2">
    <name type="scientific">Romanomermis culicivorax</name>
    <name type="common">Nematode worm</name>
    <dbReference type="NCBI Taxonomy" id="13658"/>
    <lineage>
        <taxon>Eukaryota</taxon>
        <taxon>Metazoa</taxon>
        <taxon>Ecdysozoa</taxon>
        <taxon>Nematoda</taxon>
        <taxon>Enoplea</taxon>
        <taxon>Dorylaimia</taxon>
        <taxon>Mermithida</taxon>
        <taxon>Mermithoidea</taxon>
        <taxon>Mermithidae</taxon>
        <taxon>Romanomermis</taxon>
    </lineage>
</organism>
<accession>A0A915K2R1</accession>
<evidence type="ECO:0000313" key="2">
    <source>
        <dbReference type="WBParaSite" id="nRc.2.0.1.t32984-RA"/>
    </source>
</evidence>